<proteinExistence type="inferred from homology"/>
<dbReference type="InterPro" id="IPR052337">
    <property type="entry name" value="SAT4-like"/>
</dbReference>
<accession>A0A6A6AI81</accession>
<dbReference type="PANTHER" id="PTHR33048">
    <property type="entry name" value="PTH11-LIKE INTEGRAL MEMBRANE PROTEIN (AFU_ORTHOLOGUE AFUA_5G11245)"/>
    <property type="match status" value="1"/>
</dbReference>
<dbReference type="InterPro" id="IPR049326">
    <property type="entry name" value="Rhodopsin_dom_fungi"/>
</dbReference>
<sequence length="402" mass="44833">MAATTVTTDVTNLTPEDIAFTNAPTLMSQSGTIFAFSAAIVLLRMYVRLAMLKAFGKDDWFMLIAMIMSTTTFVAYALQVNFGLGKHIAVIQMDKASHRSFLRLRQVHQITVGIGLTMVKISICFFLLRLVTRKAYTWFLRGLIVFLVLFVVACTGTLVCRKPQHAICIQIFQCVPVKAAWDTRLRPPPLGTGTAQCFTPQTFTQIGLFNTVINIATDFILALLPVPLIWQLQINLRTRVSLIFVLSLGLLAAVAGIIKSVKQLNFLSSPDRYVHDTFMIWMLAEFNLGIIASSLPTLRPLFGRFLDAARGIKSAPTDGSGFHEPNAQGYHKQDDESHRSIPLKNYKGRTEVRISSNLPPDKAHRDVWGNEQAKNSDDSILPLHDIEDRSNGIVVTRQVRVD</sequence>
<feature type="transmembrane region" description="Helical" evidence="7">
    <location>
        <begin position="138"/>
        <end position="159"/>
    </location>
</feature>
<name>A0A6A6AI81_9PLEO</name>
<evidence type="ECO:0000256" key="7">
    <source>
        <dbReference type="SAM" id="Phobius"/>
    </source>
</evidence>
<dbReference type="GO" id="GO:0016020">
    <property type="term" value="C:membrane"/>
    <property type="evidence" value="ECO:0007669"/>
    <property type="project" value="UniProtKB-SubCell"/>
</dbReference>
<feature type="region of interest" description="Disordered" evidence="6">
    <location>
        <begin position="316"/>
        <end position="341"/>
    </location>
</feature>
<feature type="transmembrane region" description="Helical" evidence="7">
    <location>
        <begin position="278"/>
        <end position="298"/>
    </location>
</feature>
<reference evidence="9" key="1">
    <citation type="journal article" date="2020" name="Stud. Mycol.">
        <title>101 Dothideomycetes genomes: a test case for predicting lifestyles and emergence of pathogens.</title>
        <authorList>
            <person name="Haridas S."/>
            <person name="Albert R."/>
            <person name="Binder M."/>
            <person name="Bloem J."/>
            <person name="Labutti K."/>
            <person name="Salamov A."/>
            <person name="Andreopoulos B."/>
            <person name="Baker S."/>
            <person name="Barry K."/>
            <person name="Bills G."/>
            <person name="Bluhm B."/>
            <person name="Cannon C."/>
            <person name="Castanera R."/>
            <person name="Culley D."/>
            <person name="Daum C."/>
            <person name="Ezra D."/>
            <person name="Gonzalez J."/>
            <person name="Henrissat B."/>
            <person name="Kuo A."/>
            <person name="Liang C."/>
            <person name="Lipzen A."/>
            <person name="Lutzoni F."/>
            <person name="Magnuson J."/>
            <person name="Mondo S."/>
            <person name="Nolan M."/>
            <person name="Ohm R."/>
            <person name="Pangilinan J."/>
            <person name="Park H.-J."/>
            <person name="Ramirez L."/>
            <person name="Alfaro M."/>
            <person name="Sun H."/>
            <person name="Tritt A."/>
            <person name="Yoshinaga Y."/>
            <person name="Zwiers L.-H."/>
            <person name="Turgeon B."/>
            <person name="Goodwin S."/>
            <person name="Spatafora J."/>
            <person name="Crous P."/>
            <person name="Grigoriev I."/>
        </authorList>
    </citation>
    <scope>NUCLEOTIDE SEQUENCE</scope>
    <source>
        <strain evidence="9">CBS 119687</strain>
    </source>
</reference>
<keyword evidence="10" id="KW-1185">Reference proteome</keyword>
<evidence type="ECO:0000256" key="5">
    <source>
        <dbReference type="ARBA" id="ARBA00038359"/>
    </source>
</evidence>
<dbReference type="Pfam" id="PF20684">
    <property type="entry name" value="Fung_rhodopsin"/>
    <property type="match status" value="1"/>
</dbReference>
<keyword evidence="2 7" id="KW-0812">Transmembrane</keyword>
<evidence type="ECO:0000256" key="3">
    <source>
        <dbReference type="ARBA" id="ARBA00022989"/>
    </source>
</evidence>
<dbReference type="AlphaFoldDB" id="A0A6A6AI81"/>
<dbReference type="RefSeq" id="XP_033525330.1">
    <property type="nucleotide sequence ID" value="XM_033670316.1"/>
</dbReference>
<feature type="transmembrane region" description="Helical" evidence="7">
    <location>
        <begin position="26"/>
        <end position="47"/>
    </location>
</feature>
<keyword evidence="3 7" id="KW-1133">Transmembrane helix</keyword>
<dbReference type="EMBL" id="ML977503">
    <property type="protein sequence ID" value="KAF2130943.1"/>
    <property type="molecule type" value="Genomic_DNA"/>
</dbReference>
<evidence type="ECO:0000256" key="6">
    <source>
        <dbReference type="SAM" id="MobiDB-lite"/>
    </source>
</evidence>
<feature type="transmembrane region" description="Helical" evidence="7">
    <location>
        <begin position="240"/>
        <end position="258"/>
    </location>
</feature>
<feature type="transmembrane region" description="Helical" evidence="7">
    <location>
        <begin position="208"/>
        <end position="228"/>
    </location>
</feature>
<dbReference type="GeneID" id="54410748"/>
<gene>
    <name evidence="9" type="ORF">P153DRAFT_384158</name>
</gene>
<feature type="transmembrane region" description="Helical" evidence="7">
    <location>
        <begin position="110"/>
        <end position="131"/>
    </location>
</feature>
<dbReference type="OrthoDB" id="5022096at2759"/>
<evidence type="ECO:0000256" key="4">
    <source>
        <dbReference type="ARBA" id="ARBA00023136"/>
    </source>
</evidence>
<evidence type="ECO:0000256" key="1">
    <source>
        <dbReference type="ARBA" id="ARBA00004141"/>
    </source>
</evidence>
<keyword evidence="4 7" id="KW-0472">Membrane</keyword>
<feature type="transmembrane region" description="Helical" evidence="7">
    <location>
        <begin position="59"/>
        <end position="78"/>
    </location>
</feature>
<feature type="domain" description="Rhodopsin" evidence="8">
    <location>
        <begin position="43"/>
        <end position="303"/>
    </location>
</feature>
<dbReference type="PANTHER" id="PTHR33048:SF167">
    <property type="entry name" value="INTEGRAL MEMBRANE PROTEIN"/>
    <property type="match status" value="1"/>
</dbReference>
<protein>
    <recommendedName>
        <fullName evidence="8">Rhodopsin domain-containing protein</fullName>
    </recommendedName>
</protein>
<comment type="subcellular location">
    <subcellularLocation>
        <location evidence="1">Membrane</location>
        <topology evidence="1">Multi-pass membrane protein</topology>
    </subcellularLocation>
</comment>
<feature type="region of interest" description="Disordered" evidence="6">
    <location>
        <begin position="355"/>
        <end position="380"/>
    </location>
</feature>
<evidence type="ECO:0000259" key="8">
    <source>
        <dbReference type="Pfam" id="PF20684"/>
    </source>
</evidence>
<dbReference type="Proteomes" id="UP000799771">
    <property type="component" value="Unassembled WGS sequence"/>
</dbReference>
<evidence type="ECO:0000313" key="10">
    <source>
        <dbReference type="Proteomes" id="UP000799771"/>
    </source>
</evidence>
<organism evidence="9 10">
    <name type="scientific">Dothidotthia symphoricarpi CBS 119687</name>
    <dbReference type="NCBI Taxonomy" id="1392245"/>
    <lineage>
        <taxon>Eukaryota</taxon>
        <taxon>Fungi</taxon>
        <taxon>Dikarya</taxon>
        <taxon>Ascomycota</taxon>
        <taxon>Pezizomycotina</taxon>
        <taxon>Dothideomycetes</taxon>
        <taxon>Pleosporomycetidae</taxon>
        <taxon>Pleosporales</taxon>
        <taxon>Dothidotthiaceae</taxon>
        <taxon>Dothidotthia</taxon>
    </lineage>
</organism>
<evidence type="ECO:0000313" key="9">
    <source>
        <dbReference type="EMBL" id="KAF2130943.1"/>
    </source>
</evidence>
<comment type="similarity">
    <text evidence="5">Belongs to the SAT4 family.</text>
</comment>
<evidence type="ECO:0000256" key="2">
    <source>
        <dbReference type="ARBA" id="ARBA00022692"/>
    </source>
</evidence>